<dbReference type="Gene3D" id="2.60.120.260">
    <property type="entry name" value="Galactose-binding domain-like"/>
    <property type="match status" value="1"/>
</dbReference>
<feature type="non-terminal residue" evidence="1">
    <location>
        <position position="1"/>
    </location>
</feature>
<proteinExistence type="predicted"/>
<name>A0A350H918_UNCW3</name>
<comment type="caution">
    <text evidence="1">The sequence shown here is derived from an EMBL/GenBank/DDBJ whole genome shotgun (WGS) entry which is preliminary data.</text>
</comment>
<dbReference type="Proteomes" id="UP000264062">
    <property type="component" value="Unassembled WGS sequence"/>
</dbReference>
<protein>
    <recommendedName>
        <fullName evidence="3">Discoidin domain-containing protein</fullName>
    </recommendedName>
</protein>
<reference evidence="1 2" key="1">
    <citation type="journal article" date="2018" name="Nat. Biotechnol.">
        <title>A standardized bacterial taxonomy based on genome phylogeny substantially revises the tree of life.</title>
        <authorList>
            <person name="Parks D.H."/>
            <person name="Chuvochina M."/>
            <person name="Waite D.W."/>
            <person name="Rinke C."/>
            <person name="Skarshewski A."/>
            <person name="Chaumeil P.A."/>
            <person name="Hugenholtz P."/>
        </authorList>
    </citation>
    <scope>NUCLEOTIDE SEQUENCE [LARGE SCALE GENOMIC DNA]</scope>
    <source>
        <strain evidence="1">UBA9956</strain>
    </source>
</reference>
<organism evidence="1 2">
    <name type="scientific">candidate division WOR-3 bacterium</name>
    <dbReference type="NCBI Taxonomy" id="2052148"/>
    <lineage>
        <taxon>Bacteria</taxon>
        <taxon>Bacteria division WOR-3</taxon>
    </lineage>
</organism>
<gene>
    <name evidence="1" type="ORF">DCW38_02505</name>
</gene>
<dbReference type="AlphaFoldDB" id="A0A350H918"/>
<dbReference type="EMBL" id="DMZY01000077">
    <property type="protein sequence ID" value="HAV92034.1"/>
    <property type="molecule type" value="Genomic_DNA"/>
</dbReference>
<evidence type="ECO:0000313" key="1">
    <source>
        <dbReference type="EMBL" id="HAV92034.1"/>
    </source>
</evidence>
<dbReference type="SUPFAM" id="SSF49785">
    <property type="entry name" value="Galactose-binding domain-like"/>
    <property type="match status" value="1"/>
</dbReference>
<evidence type="ECO:0000313" key="2">
    <source>
        <dbReference type="Proteomes" id="UP000264062"/>
    </source>
</evidence>
<evidence type="ECO:0008006" key="3">
    <source>
        <dbReference type="Google" id="ProtNLM"/>
    </source>
</evidence>
<dbReference type="InterPro" id="IPR008979">
    <property type="entry name" value="Galactose-bd-like_sf"/>
</dbReference>
<accession>A0A350H918</accession>
<sequence>KNCFREATPDTIKTLTDGGFGPYPSYALSIGSTDVSWIVLDLGQVYDSIFAVAVYGIGHSGTAGKYYLIFDDDTTDGWGEKADSVSMNEDYFYFENLNASARFVRIELSAISGMGIGYCREISVFKKN</sequence>